<dbReference type="AlphaFoldDB" id="A0A6L2J9A4"/>
<dbReference type="GO" id="GO:0003676">
    <property type="term" value="F:nucleic acid binding"/>
    <property type="evidence" value="ECO:0007669"/>
    <property type="project" value="InterPro"/>
</dbReference>
<keyword evidence="3" id="KW-0808">Transferase</keyword>
<evidence type="ECO:0000313" key="3">
    <source>
        <dbReference type="EMBL" id="GEU33558.1"/>
    </source>
</evidence>
<dbReference type="EMBL" id="BKCJ010000477">
    <property type="protein sequence ID" value="GEU33558.1"/>
    <property type="molecule type" value="Genomic_DNA"/>
</dbReference>
<protein>
    <submittedName>
        <fullName evidence="3">Reverse transcriptase domain-containing protein</fullName>
    </submittedName>
</protein>
<organism evidence="3">
    <name type="scientific">Tanacetum cinerariifolium</name>
    <name type="common">Dalmatian daisy</name>
    <name type="synonym">Chrysanthemum cinerariifolium</name>
    <dbReference type="NCBI Taxonomy" id="118510"/>
    <lineage>
        <taxon>Eukaryota</taxon>
        <taxon>Viridiplantae</taxon>
        <taxon>Streptophyta</taxon>
        <taxon>Embryophyta</taxon>
        <taxon>Tracheophyta</taxon>
        <taxon>Spermatophyta</taxon>
        <taxon>Magnoliopsida</taxon>
        <taxon>eudicotyledons</taxon>
        <taxon>Gunneridae</taxon>
        <taxon>Pentapetalae</taxon>
        <taxon>asterids</taxon>
        <taxon>campanulids</taxon>
        <taxon>Asterales</taxon>
        <taxon>Asteraceae</taxon>
        <taxon>Asteroideae</taxon>
        <taxon>Anthemideae</taxon>
        <taxon>Anthemidinae</taxon>
        <taxon>Tanacetum</taxon>
    </lineage>
</organism>
<dbReference type="GO" id="GO:0004523">
    <property type="term" value="F:RNA-DNA hybrid ribonuclease activity"/>
    <property type="evidence" value="ECO:0007669"/>
    <property type="project" value="InterPro"/>
</dbReference>
<reference evidence="3" key="1">
    <citation type="journal article" date="2019" name="Sci. Rep.">
        <title>Draft genome of Tanacetum cinerariifolium, the natural source of mosquito coil.</title>
        <authorList>
            <person name="Yamashiro T."/>
            <person name="Shiraishi A."/>
            <person name="Satake H."/>
            <person name="Nakayama K."/>
        </authorList>
    </citation>
    <scope>NUCLEOTIDE SEQUENCE</scope>
</reference>
<evidence type="ECO:0000256" key="1">
    <source>
        <dbReference type="SAM" id="MobiDB-lite"/>
    </source>
</evidence>
<gene>
    <name evidence="3" type="ORF">Tci_005536</name>
</gene>
<proteinExistence type="predicted"/>
<dbReference type="InterPro" id="IPR002156">
    <property type="entry name" value="RNaseH_domain"/>
</dbReference>
<feature type="domain" description="RNase H type-1" evidence="2">
    <location>
        <begin position="190"/>
        <end position="276"/>
    </location>
</feature>
<accession>A0A6L2J9A4</accession>
<sequence>MENLVALSQFLSKGVERSLPFFKVLKSCTDKKNIQWIQEAAAALQEMNKFMDFANAHSANTWRSSNDVSHSFDKKRKRRFICERGRRISSHLLRKQSPTGSRAQLPRTVKTHTSVSAHSEKAAKIFSGTYGSDPNQLSYQTSTYETQKVRANKETPKAFLIEAPPKDNRKEVGRKTDTKLEETKSSCEWKLYTDGASSFDSSGAGLMLIDLEDKEYTYALRFEFETTNNEAEYKALLAGLRIAQEMEIINLAIIIDSQLLKADALRKLASMTFEHLTKEVLVEVLARRSIEEKEVLHVETKEEESWMTLVYDYLMSGLLPEDSKESRKIRIKAPQYKLIREHVEIISKIKKQLIRSQQEWVENLPQVLWIHRRLPRNNQKETPFSLIYNSKAVILIVKNNVAKDDRGRTKEVTKRRESKEVASIEEAYYQNKLRRYHCKRSNHSTYRVGYFILLLQNNTKNPQLWQGPHMIREVHEGELYKIIDASDHSLITAK</sequence>
<dbReference type="PANTHER" id="PTHR48475">
    <property type="entry name" value="RIBONUCLEASE H"/>
    <property type="match status" value="1"/>
</dbReference>
<dbReference type="InterPro" id="IPR012337">
    <property type="entry name" value="RNaseH-like_sf"/>
</dbReference>
<feature type="region of interest" description="Disordered" evidence="1">
    <location>
        <begin position="94"/>
        <end position="116"/>
    </location>
</feature>
<name>A0A6L2J9A4_TANCI</name>
<dbReference type="Gene3D" id="3.30.420.10">
    <property type="entry name" value="Ribonuclease H-like superfamily/Ribonuclease H"/>
    <property type="match status" value="2"/>
</dbReference>
<dbReference type="SUPFAM" id="SSF53098">
    <property type="entry name" value="Ribonuclease H-like"/>
    <property type="match status" value="1"/>
</dbReference>
<keyword evidence="3" id="KW-0548">Nucleotidyltransferase</keyword>
<dbReference type="PANTHER" id="PTHR48475:SF2">
    <property type="entry name" value="RIBONUCLEASE H"/>
    <property type="match status" value="1"/>
</dbReference>
<dbReference type="InterPro" id="IPR036397">
    <property type="entry name" value="RNaseH_sf"/>
</dbReference>
<dbReference type="GO" id="GO:0003964">
    <property type="term" value="F:RNA-directed DNA polymerase activity"/>
    <property type="evidence" value="ECO:0007669"/>
    <property type="project" value="UniProtKB-KW"/>
</dbReference>
<comment type="caution">
    <text evidence="3">The sequence shown here is derived from an EMBL/GenBank/DDBJ whole genome shotgun (WGS) entry which is preliminary data.</text>
</comment>
<evidence type="ECO:0000259" key="2">
    <source>
        <dbReference type="Pfam" id="PF00075"/>
    </source>
</evidence>
<dbReference type="Pfam" id="PF00075">
    <property type="entry name" value="RNase_H"/>
    <property type="match status" value="1"/>
</dbReference>
<keyword evidence="3" id="KW-0695">RNA-directed DNA polymerase</keyword>